<reference evidence="2 3" key="1">
    <citation type="journal article" date="2012" name="Genet. Mol. Biol.">
        <title>Analysis of 16S rRNA and mxaF genes revealing insights into Methylobacterium niche-specific plant association.</title>
        <authorList>
            <person name="Dourado M.N."/>
            <person name="Andreote F.D."/>
            <person name="Dini-Andreote F."/>
            <person name="Conti R."/>
            <person name="Araujo J.M."/>
            <person name="Araujo W.L."/>
        </authorList>
    </citation>
    <scope>NUCLEOTIDE SEQUENCE [LARGE SCALE GENOMIC DNA]</scope>
    <source>
        <strain evidence="2 3">SR1.6/6</strain>
    </source>
</reference>
<dbReference type="EMBL" id="CP043538">
    <property type="protein sequence ID" value="QGY03448.1"/>
    <property type="molecule type" value="Genomic_DNA"/>
</dbReference>
<sequence>MSVGVRHRRAARARGWWAIAARVLALVLALAVAPPGAGLAADLTFHAGSHHARTDGPTLGAPAAPGDVDPGLGEHLHCGCHQAARLEAAEVAPPSVPGRPLPAALAQGRPSVAPDRLPRPPRTGADAA</sequence>
<name>A0A6B9FQX9_9HYPH</name>
<gene>
    <name evidence="2" type="ORF">MMSR116_17260</name>
</gene>
<dbReference type="Proteomes" id="UP000012488">
    <property type="component" value="Chromosome"/>
</dbReference>
<dbReference type="KEGG" id="mmes:MMSR116_17260"/>
<accession>A0A6B9FQX9</accession>
<organism evidence="2 3">
    <name type="scientific">Methylobacterium mesophilicum SR1.6/6</name>
    <dbReference type="NCBI Taxonomy" id="908290"/>
    <lineage>
        <taxon>Bacteria</taxon>
        <taxon>Pseudomonadati</taxon>
        <taxon>Pseudomonadota</taxon>
        <taxon>Alphaproteobacteria</taxon>
        <taxon>Hyphomicrobiales</taxon>
        <taxon>Methylobacteriaceae</taxon>
        <taxon>Methylobacterium</taxon>
    </lineage>
</organism>
<proteinExistence type="predicted"/>
<evidence type="ECO:0008006" key="4">
    <source>
        <dbReference type="Google" id="ProtNLM"/>
    </source>
</evidence>
<protein>
    <recommendedName>
        <fullName evidence="4">DUF2946 domain-containing protein</fullName>
    </recommendedName>
</protein>
<evidence type="ECO:0000313" key="3">
    <source>
        <dbReference type="Proteomes" id="UP000012488"/>
    </source>
</evidence>
<feature type="region of interest" description="Disordered" evidence="1">
    <location>
        <begin position="91"/>
        <end position="128"/>
    </location>
</feature>
<reference evidence="2 3" key="2">
    <citation type="journal article" date="2013" name="Genome Announc.">
        <title>Draft Genome Sequence of Methylobacterium mesophilicum Strain SR1.6/6, Isolated from Citrus sinensis.</title>
        <authorList>
            <person name="Marinho Almeida D."/>
            <person name="Dini-Andreote F."/>
            <person name="Camargo Neves A.A."/>
            <person name="Juca Ramos R.T."/>
            <person name="Andreote F.D."/>
            <person name="Carneiro A.R."/>
            <person name="Oliveira de Souza Lima A."/>
            <person name="Caracciolo Gomes de Sa P.H."/>
            <person name="Ribeiro Barbosa M.S."/>
            <person name="Araujo W.L."/>
            <person name="Silva A."/>
        </authorList>
    </citation>
    <scope>NUCLEOTIDE SEQUENCE [LARGE SCALE GENOMIC DNA]</scope>
    <source>
        <strain evidence="2 3">SR1.6/6</strain>
    </source>
</reference>
<dbReference type="OrthoDB" id="8000685at2"/>
<dbReference type="AlphaFoldDB" id="A0A6B9FQX9"/>
<evidence type="ECO:0000256" key="1">
    <source>
        <dbReference type="SAM" id="MobiDB-lite"/>
    </source>
</evidence>
<feature type="region of interest" description="Disordered" evidence="1">
    <location>
        <begin position="49"/>
        <end position="70"/>
    </location>
</feature>
<evidence type="ECO:0000313" key="2">
    <source>
        <dbReference type="EMBL" id="QGY03448.1"/>
    </source>
</evidence>